<dbReference type="PANTHER" id="PTHR30160:SF1">
    <property type="entry name" value="LIPOPOLYSACCHARIDE 1,2-N-ACETYLGLUCOSAMINETRANSFERASE-RELATED"/>
    <property type="match status" value="1"/>
</dbReference>
<dbReference type="InterPro" id="IPR051199">
    <property type="entry name" value="LPS_LOS_Heptosyltrfase"/>
</dbReference>
<accession>A0ABS5U6S1</accession>
<dbReference type="InterPro" id="IPR002201">
    <property type="entry name" value="Glyco_trans_9"/>
</dbReference>
<dbReference type="EMBL" id="JAHDYS010000004">
    <property type="protein sequence ID" value="MBT1071365.1"/>
    <property type="molecule type" value="Genomic_DNA"/>
</dbReference>
<dbReference type="Pfam" id="PF01075">
    <property type="entry name" value="Glyco_transf_9"/>
    <property type="match status" value="1"/>
</dbReference>
<reference evidence="3 4" key="1">
    <citation type="submission" date="2021-05" db="EMBL/GenBank/DDBJ databases">
        <title>The draft genome of Geobacter chapellei DSM 13688.</title>
        <authorList>
            <person name="Xu Z."/>
            <person name="Masuda Y."/>
            <person name="Itoh H."/>
            <person name="Senoo K."/>
        </authorList>
    </citation>
    <scope>NUCLEOTIDE SEQUENCE [LARGE SCALE GENOMIC DNA]</scope>
    <source>
        <strain evidence="3 4">DSM 13688</strain>
    </source>
</reference>
<dbReference type="NCBIfam" id="TIGR02201">
    <property type="entry name" value="heptsyl_trn_III"/>
    <property type="match status" value="1"/>
</dbReference>
<keyword evidence="2" id="KW-0808">Transferase</keyword>
<sequence>MTDLRNITSILVIKMRNIGDVLLTSPVFANLRAAYPGARICALVNSGTEEMLTDNPDINQVFVYDRSVKKLSRSARLRKELQLLLAIRRERFDTVFNLTEGDRGAVAALFSGARIRVGTDSRGRGMLFKNHIFTQVVEPPDPSLHTVEANLFYLNAAGMPTPIRQVSFHFNPSDATAVKEILNKQGVEEKSYFHAHLTSRWMFKTMPPATAAKAVDMIAARTGLTAVFTAAPVEHELEYLRKVRQLCETSSIDLGGKLTLKQLGALSASAACFIGVDSAPMHMAAALDVPVLAFFGPSSASNWGPWDNTCQTNPYTAERGIQSSDRNLVLQSDMKCVPCHRDGCNGSKVSDCLDFSLEQLYAIINDFLIHIAKADDLKCH</sequence>
<dbReference type="PANTHER" id="PTHR30160">
    <property type="entry name" value="TETRAACYLDISACCHARIDE 4'-KINASE-RELATED"/>
    <property type="match status" value="1"/>
</dbReference>
<dbReference type="RefSeq" id="WP_214297070.1">
    <property type="nucleotide sequence ID" value="NZ_JAHDYS010000004.1"/>
</dbReference>
<evidence type="ECO:0000313" key="4">
    <source>
        <dbReference type="Proteomes" id="UP000784128"/>
    </source>
</evidence>
<proteinExistence type="predicted"/>
<keyword evidence="4" id="KW-1185">Reference proteome</keyword>
<protein>
    <submittedName>
        <fullName evidence="3">Lipopolysaccharide heptosyltransferase III</fullName>
    </submittedName>
</protein>
<dbReference type="Proteomes" id="UP000784128">
    <property type="component" value="Unassembled WGS sequence"/>
</dbReference>
<comment type="caution">
    <text evidence="3">The sequence shown here is derived from an EMBL/GenBank/DDBJ whole genome shotgun (WGS) entry which is preliminary data.</text>
</comment>
<dbReference type="SUPFAM" id="SSF53756">
    <property type="entry name" value="UDP-Glycosyltransferase/glycogen phosphorylase"/>
    <property type="match status" value="1"/>
</dbReference>
<dbReference type="InterPro" id="IPR011916">
    <property type="entry name" value="LipoPS_heptosylTferase-III"/>
</dbReference>
<gene>
    <name evidence="3" type="primary">rfaQ</name>
    <name evidence="3" type="ORF">KJB30_06205</name>
</gene>
<evidence type="ECO:0000256" key="1">
    <source>
        <dbReference type="ARBA" id="ARBA00022676"/>
    </source>
</evidence>
<keyword evidence="1" id="KW-0328">Glycosyltransferase</keyword>
<name>A0ABS5U6S1_9BACT</name>
<evidence type="ECO:0000313" key="3">
    <source>
        <dbReference type="EMBL" id="MBT1071365.1"/>
    </source>
</evidence>
<dbReference type="Gene3D" id="3.40.50.2000">
    <property type="entry name" value="Glycogen Phosphorylase B"/>
    <property type="match status" value="2"/>
</dbReference>
<dbReference type="CDD" id="cd03789">
    <property type="entry name" value="GT9_LPS_heptosyltransferase"/>
    <property type="match status" value="1"/>
</dbReference>
<evidence type="ECO:0000256" key="2">
    <source>
        <dbReference type="ARBA" id="ARBA00022679"/>
    </source>
</evidence>
<organism evidence="3 4">
    <name type="scientific">Pelotalea chapellei</name>
    <dbReference type="NCBI Taxonomy" id="44671"/>
    <lineage>
        <taxon>Bacteria</taxon>
        <taxon>Pseudomonadati</taxon>
        <taxon>Thermodesulfobacteriota</taxon>
        <taxon>Desulfuromonadia</taxon>
        <taxon>Geobacterales</taxon>
        <taxon>Geobacteraceae</taxon>
        <taxon>Pelotalea</taxon>
    </lineage>
</organism>